<dbReference type="AlphaFoldDB" id="A0AB74F578"/>
<accession>A0AB74F578</accession>
<organism evidence="1 2">
    <name type="scientific">Eubacterium callanderi</name>
    <dbReference type="NCBI Taxonomy" id="53442"/>
    <lineage>
        <taxon>Bacteria</taxon>
        <taxon>Bacillati</taxon>
        <taxon>Bacillota</taxon>
        <taxon>Clostridia</taxon>
        <taxon>Eubacteriales</taxon>
        <taxon>Eubacteriaceae</taxon>
        <taxon>Eubacterium</taxon>
    </lineage>
</organism>
<name>A0AB74F578_9FIRM</name>
<evidence type="ECO:0000313" key="1">
    <source>
        <dbReference type="EMBL" id="SHM16908.1"/>
    </source>
</evidence>
<dbReference type="EMBL" id="FRBP01000012">
    <property type="protein sequence ID" value="SHM16908.1"/>
    <property type="molecule type" value="Genomic_DNA"/>
</dbReference>
<protein>
    <submittedName>
        <fullName evidence="1">Uncharacterized protein</fullName>
    </submittedName>
</protein>
<sequence>MNQATLRFNPKYPIPCEDIQRKLLLSMEAAEEVGSREMRCPICGFKVTDVPLTQTEVVYVRCRKCKFEGPLSPAYFRRMKRKNYAYTGPYQKRGMIR</sequence>
<comment type="caution">
    <text evidence="1">The sequence shown here is derived from an EMBL/GenBank/DDBJ whole genome shotgun (WGS) entry which is preliminary data.</text>
</comment>
<reference evidence="1 2" key="1">
    <citation type="submission" date="2016-11" db="EMBL/GenBank/DDBJ databases">
        <authorList>
            <person name="Varghese N."/>
            <person name="Submissions S."/>
        </authorList>
    </citation>
    <scope>NUCLEOTIDE SEQUENCE [LARGE SCALE GENOMIC DNA]</scope>
    <source>
        <strain evidence="1 2">FD</strain>
    </source>
</reference>
<evidence type="ECO:0000313" key="2">
    <source>
        <dbReference type="Proteomes" id="UP000184012"/>
    </source>
</evidence>
<dbReference type="Proteomes" id="UP000184012">
    <property type="component" value="Unassembled WGS sequence"/>
</dbReference>
<gene>
    <name evidence="1" type="ORF">SAMN04515649_11271</name>
</gene>
<proteinExistence type="predicted"/>